<organism evidence="1 2">
    <name type="scientific">Canavalia gladiata</name>
    <name type="common">Sword bean</name>
    <name type="synonym">Dolichos gladiatus</name>
    <dbReference type="NCBI Taxonomy" id="3824"/>
    <lineage>
        <taxon>Eukaryota</taxon>
        <taxon>Viridiplantae</taxon>
        <taxon>Streptophyta</taxon>
        <taxon>Embryophyta</taxon>
        <taxon>Tracheophyta</taxon>
        <taxon>Spermatophyta</taxon>
        <taxon>Magnoliopsida</taxon>
        <taxon>eudicotyledons</taxon>
        <taxon>Gunneridae</taxon>
        <taxon>Pentapetalae</taxon>
        <taxon>rosids</taxon>
        <taxon>fabids</taxon>
        <taxon>Fabales</taxon>
        <taxon>Fabaceae</taxon>
        <taxon>Papilionoideae</taxon>
        <taxon>50 kb inversion clade</taxon>
        <taxon>NPAAA clade</taxon>
        <taxon>indigoferoid/millettioid clade</taxon>
        <taxon>Phaseoleae</taxon>
        <taxon>Canavalia</taxon>
    </lineage>
</organism>
<accession>A0AAN9MR51</accession>
<proteinExistence type="predicted"/>
<gene>
    <name evidence="1" type="ORF">VNO77_01390</name>
</gene>
<protein>
    <submittedName>
        <fullName evidence="1">Uncharacterized protein</fullName>
    </submittedName>
</protein>
<dbReference type="EMBL" id="JAYMYQ010000001">
    <property type="protein sequence ID" value="KAK7359430.1"/>
    <property type="molecule type" value="Genomic_DNA"/>
</dbReference>
<sequence>MELYKMTRTMSAVELVLNGATLLHKYTLIVKAVRGLLARNWNAKLEHTFHEAKLSYGLDCKVYFSMNNDSFLRDGPYAL</sequence>
<name>A0AAN9MR51_CANGL</name>
<dbReference type="Proteomes" id="UP001367508">
    <property type="component" value="Unassembled WGS sequence"/>
</dbReference>
<comment type="caution">
    <text evidence="1">The sequence shown here is derived from an EMBL/GenBank/DDBJ whole genome shotgun (WGS) entry which is preliminary data.</text>
</comment>
<keyword evidence="2" id="KW-1185">Reference proteome</keyword>
<dbReference type="AlphaFoldDB" id="A0AAN9MR51"/>
<evidence type="ECO:0000313" key="2">
    <source>
        <dbReference type="Proteomes" id="UP001367508"/>
    </source>
</evidence>
<evidence type="ECO:0000313" key="1">
    <source>
        <dbReference type="EMBL" id="KAK7359430.1"/>
    </source>
</evidence>
<reference evidence="1 2" key="1">
    <citation type="submission" date="2024-01" db="EMBL/GenBank/DDBJ databases">
        <title>The genomes of 5 underutilized Papilionoideae crops provide insights into root nodulation and disease resistanc.</title>
        <authorList>
            <person name="Jiang F."/>
        </authorList>
    </citation>
    <scope>NUCLEOTIDE SEQUENCE [LARGE SCALE GENOMIC DNA]</scope>
    <source>
        <strain evidence="1">LVBAO_FW01</strain>
        <tissue evidence="1">Leaves</tissue>
    </source>
</reference>